<organism evidence="1 2">
    <name type="scientific">Zalaria obscura</name>
    <dbReference type="NCBI Taxonomy" id="2024903"/>
    <lineage>
        <taxon>Eukaryota</taxon>
        <taxon>Fungi</taxon>
        <taxon>Dikarya</taxon>
        <taxon>Ascomycota</taxon>
        <taxon>Pezizomycotina</taxon>
        <taxon>Dothideomycetes</taxon>
        <taxon>Dothideomycetidae</taxon>
        <taxon>Dothideales</taxon>
        <taxon>Zalariaceae</taxon>
        <taxon>Zalaria</taxon>
    </lineage>
</organism>
<reference evidence="1" key="1">
    <citation type="submission" date="2024-02" db="EMBL/GenBank/DDBJ databases">
        <title>Metagenome Assembled Genome of Zalaria obscura JY119.</title>
        <authorList>
            <person name="Vighnesh L."/>
            <person name="Jagadeeshwari U."/>
            <person name="Venkata Ramana C."/>
            <person name="Sasikala C."/>
        </authorList>
    </citation>
    <scope>NUCLEOTIDE SEQUENCE</scope>
    <source>
        <strain evidence="1">JY119</strain>
    </source>
</reference>
<name>A0ACC3S5X0_9PEZI</name>
<protein>
    <submittedName>
        <fullName evidence="1">Uncharacterized protein</fullName>
    </submittedName>
</protein>
<comment type="caution">
    <text evidence="1">The sequence shown here is derived from an EMBL/GenBank/DDBJ whole genome shotgun (WGS) entry which is preliminary data.</text>
</comment>
<sequence>MGATSERDLLLTADHLPMWKCHGTTRNRGTKLQVMIELLVGREALCANQVRSTGGPDSSPWVRGEIAWLYVLRKAAPCMYIKKSRSAIRSEVV</sequence>
<evidence type="ECO:0000313" key="1">
    <source>
        <dbReference type="EMBL" id="KAK8195959.1"/>
    </source>
</evidence>
<dbReference type="Proteomes" id="UP001320706">
    <property type="component" value="Unassembled WGS sequence"/>
</dbReference>
<proteinExistence type="predicted"/>
<keyword evidence="2" id="KW-1185">Reference proteome</keyword>
<dbReference type="EMBL" id="JAMKPW020000042">
    <property type="protein sequence ID" value="KAK8195959.1"/>
    <property type="molecule type" value="Genomic_DNA"/>
</dbReference>
<gene>
    <name evidence="1" type="ORF">M8818_007110</name>
</gene>
<accession>A0ACC3S5X0</accession>
<evidence type="ECO:0000313" key="2">
    <source>
        <dbReference type="Proteomes" id="UP001320706"/>
    </source>
</evidence>